<name>A0A955RGN9_9BACT</name>
<dbReference type="GO" id="GO:0003723">
    <property type="term" value="F:RNA binding"/>
    <property type="evidence" value="ECO:0007669"/>
    <property type="project" value="UniProtKB-UniRule"/>
</dbReference>
<evidence type="ECO:0000313" key="8">
    <source>
        <dbReference type="Proteomes" id="UP000775877"/>
    </source>
</evidence>
<feature type="domain" description="SAM-dependent MTase RsmB/NOP-type" evidence="6">
    <location>
        <begin position="22"/>
        <end position="311"/>
    </location>
</feature>
<comment type="caution">
    <text evidence="7">The sequence shown here is derived from an EMBL/GenBank/DDBJ whole genome shotgun (WGS) entry which is preliminary data.</text>
</comment>
<dbReference type="PRINTS" id="PR02008">
    <property type="entry name" value="RCMTFAMILY"/>
</dbReference>
<comment type="caution">
    <text evidence="5">Lacks conserved residue(s) required for the propagation of feature annotation.</text>
</comment>
<keyword evidence="1 5" id="KW-0489">Methyltransferase</keyword>
<dbReference type="InterPro" id="IPR049560">
    <property type="entry name" value="MeTrfase_RsmB-F_NOP2_cat"/>
</dbReference>
<dbReference type="Pfam" id="PF01189">
    <property type="entry name" value="Methyltr_RsmB-F"/>
    <property type="match status" value="1"/>
</dbReference>
<dbReference type="GO" id="GO:0008173">
    <property type="term" value="F:RNA methyltransferase activity"/>
    <property type="evidence" value="ECO:0007669"/>
    <property type="project" value="InterPro"/>
</dbReference>
<dbReference type="EMBL" id="JAGQLJ010000130">
    <property type="protein sequence ID" value="MCA9381551.1"/>
    <property type="molecule type" value="Genomic_DNA"/>
</dbReference>
<keyword evidence="3 5" id="KW-0949">S-adenosyl-L-methionine</keyword>
<dbReference type="InterPro" id="IPR001678">
    <property type="entry name" value="MeTrfase_RsmB-F_NOP2_dom"/>
</dbReference>
<reference evidence="7" key="2">
    <citation type="journal article" date="2021" name="Microbiome">
        <title>Successional dynamics and alternative stable states in a saline activated sludge microbial community over 9 years.</title>
        <authorList>
            <person name="Wang Y."/>
            <person name="Ye J."/>
            <person name="Ju F."/>
            <person name="Liu L."/>
            <person name="Boyd J.A."/>
            <person name="Deng Y."/>
            <person name="Parks D.H."/>
            <person name="Jiang X."/>
            <person name="Yin X."/>
            <person name="Woodcroft B.J."/>
            <person name="Tyson G.W."/>
            <person name="Hugenholtz P."/>
            <person name="Polz M.F."/>
            <person name="Zhang T."/>
        </authorList>
    </citation>
    <scope>NUCLEOTIDE SEQUENCE</scope>
    <source>
        <strain evidence="7">HKST-UBA13</strain>
    </source>
</reference>
<sequence>MDKLKKFEDKIKEIYIDKADSIFEQLNSAPAKSFWINTLNFSEDEVLAELKSEGFEVEKSRIPFMYIVKDSDLQLAKSNAFINNKIYIQQLSSSIPAMLINPKQNEKILDLTAAPGSKTSLMSVLSKGKAKITAVETNKNRFFRLKKNLEDYGIKNVDCILADGKTLVKRFPEFENHFDKVLVDAPCSNEAALCLTDEASFKYWNPGKGKSLSGLQKSLLASGFDMLKPGGSLVYSTCTFSVEENEMVVDWLLNKYENAKLEQLDLPKGIPADNGKIEWRRKNFQPTLISTKRILPNDYFEGFFVSVVSKNKNYK</sequence>
<dbReference type="SUPFAM" id="SSF53335">
    <property type="entry name" value="S-adenosyl-L-methionine-dependent methyltransferases"/>
    <property type="match status" value="1"/>
</dbReference>
<dbReference type="Gene3D" id="3.40.50.150">
    <property type="entry name" value="Vaccinia Virus protein VP39"/>
    <property type="match status" value="1"/>
</dbReference>
<evidence type="ECO:0000256" key="1">
    <source>
        <dbReference type="ARBA" id="ARBA00022603"/>
    </source>
</evidence>
<evidence type="ECO:0000256" key="4">
    <source>
        <dbReference type="ARBA" id="ARBA00022884"/>
    </source>
</evidence>
<feature type="binding site" evidence="5">
    <location>
        <position position="163"/>
    </location>
    <ligand>
        <name>S-adenosyl-L-methionine</name>
        <dbReference type="ChEBI" id="CHEBI:59789"/>
    </ligand>
</feature>
<evidence type="ECO:0000256" key="3">
    <source>
        <dbReference type="ARBA" id="ARBA00022691"/>
    </source>
</evidence>
<protein>
    <submittedName>
        <fullName evidence="7">RsmB/NOP family class I SAM-dependent RNA methyltransferase</fullName>
    </submittedName>
</protein>
<evidence type="ECO:0000256" key="2">
    <source>
        <dbReference type="ARBA" id="ARBA00022679"/>
    </source>
</evidence>
<dbReference type="PROSITE" id="PS51686">
    <property type="entry name" value="SAM_MT_RSMB_NOP"/>
    <property type="match status" value="1"/>
</dbReference>
<dbReference type="PANTHER" id="PTHR22807:SF61">
    <property type="entry name" value="NOL1_NOP2_SUN FAMILY PROTEIN _ ANTITERMINATION NUSB DOMAIN-CONTAINING PROTEIN"/>
    <property type="match status" value="1"/>
</dbReference>
<keyword evidence="4 5" id="KW-0694">RNA-binding</keyword>
<comment type="similarity">
    <text evidence="5">Belongs to the class I-like SAM-binding methyltransferase superfamily. RsmB/NOP family.</text>
</comment>
<dbReference type="Proteomes" id="UP000775877">
    <property type="component" value="Unassembled WGS sequence"/>
</dbReference>
<dbReference type="PANTHER" id="PTHR22807">
    <property type="entry name" value="NOP2 YEAST -RELATED NOL1/NOP2/FMU SUN DOMAIN-CONTAINING"/>
    <property type="match status" value="1"/>
</dbReference>
<accession>A0A955RGN9</accession>
<dbReference type="Gene3D" id="3.30.70.1170">
    <property type="entry name" value="Sun protein, domain 3"/>
    <property type="match status" value="1"/>
</dbReference>
<evidence type="ECO:0000256" key="5">
    <source>
        <dbReference type="PROSITE-ProRule" id="PRU01023"/>
    </source>
</evidence>
<dbReference type="InterPro" id="IPR029063">
    <property type="entry name" value="SAM-dependent_MTases_sf"/>
</dbReference>
<feature type="binding site" evidence="5">
    <location>
        <position position="136"/>
    </location>
    <ligand>
        <name>S-adenosyl-L-methionine</name>
        <dbReference type="ChEBI" id="CHEBI:59789"/>
    </ligand>
</feature>
<reference evidence="7" key="1">
    <citation type="submission" date="2020-04" db="EMBL/GenBank/DDBJ databases">
        <authorList>
            <person name="Zhang T."/>
        </authorList>
    </citation>
    <scope>NUCLEOTIDE SEQUENCE</scope>
    <source>
        <strain evidence="7">HKST-UBA13</strain>
    </source>
</reference>
<evidence type="ECO:0000313" key="7">
    <source>
        <dbReference type="EMBL" id="MCA9381551.1"/>
    </source>
</evidence>
<dbReference type="GO" id="GO:0001510">
    <property type="term" value="P:RNA methylation"/>
    <property type="evidence" value="ECO:0007669"/>
    <property type="project" value="InterPro"/>
</dbReference>
<dbReference type="InterPro" id="IPR023267">
    <property type="entry name" value="RCMT"/>
</dbReference>
<dbReference type="CDD" id="cd02440">
    <property type="entry name" value="AdoMet_MTases"/>
    <property type="match status" value="1"/>
</dbReference>
<evidence type="ECO:0000259" key="6">
    <source>
        <dbReference type="PROSITE" id="PS51686"/>
    </source>
</evidence>
<organism evidence="7 8">
    <name type="scientific">Candidatus Dojkabacteria bacterium</name>
    <dbReference type="NCBI Taxonomy" id="2099670"/>
    <lineage>
        <taxon>Bacteria</taxon>
        <taxon>Candidatus Dojkabacteria</taxon>
    </lineage>
</organism>
<gene>
    <name evidence="7" type="ORF">KC678_04765</name>
</gene>
<proteinExistence type="inferred from homology"/>
<dbReference type="AlphaFoldDB" id="A0A955RGN9"/>
<feature type="active site" description="Nucleophile" evidence="5">
    <location>
        <position position="238"/>
    </location>
</feature>
<keyword evidence="2 5" id="KW-0808">Transferase</keyword>
<feature type="binding site" evidence="5">
    <location>
        <position position="184"/>
    </location>
    <ligand>
        <name>S-adenosyl-L-methionine</name>
        <dbReference type="ChEBI" id="CHEBI:59789"/>
    </ligand>
</feature>